<organism evidence="2 3">
    <name type="scientific">Oleoguttula mirabilis</name>
    <dbReference type="NCBI Taxonomy" id="1507867"/>
    <lineage>
        <taxon>Eukaryota</taxon>
        <taxon>Fungi</taxon>
        <taxon>Dikarya</taxon>
        <taxon>Ascomycota</taxon>
        <taxon>Pezizomycotina</taxon>
        <taxon>Dothideomycetes</taxon>
        <taxon>Dothideomycetidae</taxon>
        <taxon>Mycosphaerellales</taxon>
        <taxon>Teratosphaeriaceae</taxon>
        <taxon>Oleoguttula</taxon>
    </lineage>
</organism>
<evidence type="ECO:0000313" key="2">
    <source>
        <dbReference type="EMBL" id="KAK4545286.1"/>
    </source>
</evidence>
<dbReference type="SUPFAM" id="SSF56112">
    <property type="entry name" value="Protein kinase-like (PK-like)"/>
    <property type="match status" value="1"/>
</dbReference>
<accession>A0AAV9JJ86</accession>
<feature type="domain" description="Aminoglycoside phosphotransferase" evidence="1">
    <location>
        <begin position="31"/>
        <end position="166"/>
    </location>
</feature>
<comment type="caution">
    <text evidence="2">The sequence shown here is derived from an EMBL/GenBank/DDBJ whole genome shotgun (WGS) entry which is preliminary data.</text>
</comment>
<dbReference type="Gene3D" id="3.90.1200.10">
    <property type="match status" value="1"/>
</dbReference>
<sequence>MAVTASRMYSPLAPKTRELGRITVGKGVSLQACAMSCIPGERFSELQPRTPSLDASTMVRYIGFMRHLAKFFAISWRAGQVHSSALSACTGKVGRSLTFRLGSLERHLPSRALRQKAQQVREAVERGGLDPMPVVLNHGDLVPSNMIVDKKTWVVKGYVDWAEAEYMSTGICLYGLEHLLGYMEGAGSARRPRFVYYQQAEQLRHAFWTAYQQQVPEIASPEVRGSLMLAREVGIFLWRKRTDNPFLGHGF</sequence>
<dbReference type="InterPro" id="IPR011009">
    <property type="entry name" value="Kinase-like_dom_sf"/>
</dbReference>
<dbReference type="Proteomes" id="UP001324427">
    <property type="component" value="Unassembled WGS sequence"/>
</dbReference>
<evidence type="ECO:0000259" key="1">
    <source>
        <dbReference type="Pfam" id="PF01636"/>
    </source>
</evidence>
<dbReference type="InterPro" id="IPR002575">
    <property type="entry name" value="Aminoglycoside_PTrfase"/>
</dbReference>
<protein>
    <recommendedName>
        <fullName evidence="1">Aminoglycoside phosphotransferase domain-containing protein</fullName>
    </recommendedName>
</protein>
<keyword evidence="3" id="KW-1185">Reference proteome</keyword>
<dbReference type="Pfam" id="PF01636">
    <property type="entry name" value="APH"/>
    <property type="match status" value="1"/>
</dbReference>
<gene>
    <name evidence="2" type="ORF">LTR36_003466</name>
</gene>
<dbReference type="EMBL" id="JAVFHQ010000020">
    <property type="protein sequence ID" value="KAK4545286.1"/>
    <property type="molecule type" value="Genomic_DNA"/>
</dbReference>
<name>A0AAV9JJ86_9PEZI</name>
<dbReference type="AlphaFoldDB" id="A0AAV9JJ86"/>
<reference evidence="2 3" key="1">
    <citation type="submission" date="2021-11" db="EMBL/GenBank/DDBJ databases">
        <title>Black yeast isolated from Biological Soil Crust.</title>
        <authorList>
            <person name="Kurbessoian T."/>
        </authorList>
    </citation>
    <scope>NUCLEOTIDE SEQUENCE [LARGE SCALE GENOMIC DNA]</scope>
    <source>
        <strain evidence="2 3">CCFEE 5522</strain>
    </source>
</reference>
<proteinExistence type="predicted"/>
<evidence type="ECO:0000313" key="3">
    <source>
        <dbReference type="Proteomes" id="UP001324427"/>
    </source>
</evidence>